<dbReference type="SMART" id="SM00382">
    <property type="entry name" value="AAA"/>
    <property type="match status" value="1"/>
</dbReference>
<evidence type="ECO:0000313" key="4">
    <source>
        <dbReference type="Proteomes" id="UP001345691"/>
    </source>
</evidence>
<organism evidence="3 4">
    <name type="scientific">Exophiala sideris</name>
    <dbReference type="NCBI Taxonomy" id="1016849"/>
    <lineage>
        <taxon>Eukaryota</taxon>
        <taxon>Fungi</taxon>
        <taxon>Dikarya</taxon>
        <taxon>Ascomycota</taxon>
        <taxon>Pezizomycotina</taxon>
        <taxon>Eurotiomycetes</taxon>
        <taxon>Chaetothyriomycetidae</taxon>
        <taxon>Chaetothyriales</taxon>
        <taxon>Herpotrichiellaceae</taxon>
        <taxon>Exophiala</taxon>
    </lineage>
</organism>
<dbReference type="InterPro" id="IPR003593">
    <property type="entry name" value="AAA+_ATPase"/>
</dbReference>
<feature type="compositionally biased region" description="Basic and acidic residues" evidence="1">
    <location>
        <begin position="257"/>
        <end position="267"/>
    </location>
</feature>
<protein>
    <recommendedName>
        <fullName evidence="2">AAA+ ATPase domain-containing protein</fullName>
    </recommendedName>
</protein>
<name>A0ABR0JHE3_9EURO</name>
<comment type="caution">
    <text evidence="3">The sequence shown here is derived from an EMBL/GenBank/DDBJ whole genome shotgun (WGS) entry which is preliminary data.</text>
</comment>
<evidence type="ECO:0000259" key="2">
    <source>
        <dbReference type="SMART" id="SM00382"/>
    </source>
</evidence>
<evidence type="ECO:0000256" key="1">
    <source>
        <dbReference type="SAM" id="MobiDB-lite"/>
    </source>
</evidence>
<feature type="region of interest" description="Disordered" evidence="1">
    <location>
        <begin position="222"/>
        <end position="277"/>
    </location>
</feature>
<feature type="region of interest" description="Disordered" evidence="1">
    <location>
        <begin position="32"/>
        <end position="172"/>
    </location>
</feature>
<dbReference type="InterPro" id="IPR027417">
    <property type="entry name" value="P-loop_NTPase"/>
</dbReference>
<feature type="region of interest" description="Disordered" evidence="1">
    <location>
        <begin position="1083"/>
        <end position="1106"/>
    </location>
</feature>
<keyword evidence="4" id="KW-1185">Reference proteome</keyword>
<sequence>MAALLQCDNGRAQAAQMHPFFRKVVLNHGPAHQPLPNTHLSLDRTTDDPDIQPHQQSHAVPNIIVNDTTVPSSDSKPSCPTPPPETSHNGTSSVTERDDLEDHNRRIKRRKLASEPVGLDAETQINMSIHSRTWHDQLEEAARQFPDRTIREKDPSVERPRSQPADLDSGAVNQHAELPRSTESSNGKSIPAVLACKEGLDLGDVSDHKPSIPSFTIQPPITEQNLATATPKKKRMIGLNAQGKLMQSPKRSPRTKKKDDGQHDHGTTKHGRRSKKVEMRNGKLVSSLRVTLPYINAESGQKIDDILSRQADIPVHPVPPHQPVVGKAPKDTKSTHPFFLGKLAVKTDKQALAKSETSSIAPTTDDEAATSPKAPKPWKDIVFASRKPTSDRTLGLLAAIWPPASLQHICAEDTAGLTSKALPQFRSSSSKFKHPAFFIRDDEDVLRNFARKLKHGPAQTVSIQLPLRRIMSGKVLVASIDLEASTAFGSPDRLISLQEPVKRRIESRPSPFDRGSAAGPNMWPQQYAPTCWQGVLQEQSQVLHDWLSSLQVHHVQTGKSQTNLKIPAVKKRRKRKLDGMDDFLVDSDEDDPTTNHGGKNAILLVGPPGCGKTASVFAVAQQLGFEVFELHPGMRRSARDIQEKVGDMTQNHLVQQADMLSRASSVSPDDAGTPPLSTEVSATSQQSIASFMGGGKSGKKKKSSETDSKKDVKAKTQKQSLILLEEVDIIFDEDKGFWTGVHSLISTSKRPVIMTCNDLEAVPLDELDLFSVLAYTQPEPDFAVDHLRCIAAAEGHLLSKESVRSLYATKGQDLRASITELNFWCQMTVGSSQGGLDWMLPYNDKRTVTEDGSITRIVSQDTFTTGLDLLPVDMEASELQTIDFIRDCLEVPASDWVKDEIPPAGLGGRLLALDEMLIFSDTKSAMDLFDGSDTPVAAAMLTELYGSKSRQSARDDVVRLHLEHLDRNHMTRLDIADSFEALMEESRIGLPTSLGRKAPSLDNAAQSVVTDVAPYVRCIVEHDLRLEQIRNELGGGPQVKRQRKTRAARAALEGGTKGSTRRDKWFPEILDYSAVLATGNGWPQFNPDDMSSAGATPSSSMATEVE</sequence>
<dbReference type="Gene3D" id="3.40.50.300">
    <property type="entry name" value="P-loop containing nucleotide triphosphate hydrolases"/>
    <property type="match status" value="1"/>
</dbReference>
<evidence type="ECO:0000313" key="3">
    <source>
        <dbReference type="EMBL" id="KAK5064122.1"/>
    </source>
</evidence>
<reference evidence="3 4" key="1">
    <citation type="submission" date="2023-08" db="EMBL/GenBank/DDBJ databases">
        <title>Black Yeasts Isolated from many extreme environments.</title>
        <authorList>
            <person name="Coleine C."/>
            <person name="Stajich J.E."/>
            <person name="Selbmann L."/>
        </authorList>
    </citation>
    <scope>NUCLEOTIDE SEQUENCE [LARGE SCALE GENOMIC DNA]</scope>
    <source>
        <strain evidence="3 4">CCFEE 6328</strain>
    </source>
</reference>
<dbReference type="PANTHER" id="PTHR23389:SF21">
    <property type="entry name" value="ATPASE FAMILY AAA DOMAIN-CONTAINING PROTEIN 5"/>
    <property type="match status" value="1"/>
</dbReference>
<dbReference type="InterPro" id="IPR003959">
    <property type="entry name" value="ATPase_AAA_core"/>
</dbReference>
<proteinExistence type="predicted"/>
<accession>A0ABR0JHE3</accession>
<dbReference type="EMBL" id="JAVRRF010000006">
    <property type="protein sequence ID" value="KAK5064122.1"/>
    <property type="molecule type" value="Genomic_DNA"/>
</dbReference>
<feature type="compositionally biased region" description="Basic and acidic residues" evidence="1">
    <location>
        <begin position="95"/>
        <end position="104"/>
    </location>
</feature>
<feature type="domain" description="AAA+ ATPase" evidence="2">
    <location>
        <begin position="598"/>
        <end position="779"/>
    </location>
</feature>
<gene>
    <name evidence="3" type="ORF">LTR69_003891</name>
</gene>
<feature type="compositionally biased region" description="Polar residues" evidence="1">
    <location>
        <begin position="53"/>
        <end position="78"/>
    </location>
</feature>
<feature type="compositionally biased region" description="Basic and acidic residues" evidence="1">
    <location>
        <begin position="703"/>
        <end position="712"/>
    </location>
</feature>
<feature type="compositionally biased region" description="Polar residues" evidence="1">
    <location>
        <begin position="675"/>
        <end position="689"/>
    </location>
</feature>
<dbReference type="Pfam" id="PF00004">
    <property type="entry name" value="AAA"/>
    <property type="match status" value="1"/>
</dbReference>
<dbReference type="PANTHER" id="PTHR23389">
    <property type="entry name" value="CHROMOSOME TRANSMISSION FIDELITY FACTOR 18"/>
    <property type="match status" value="1"/>
</dbReference>
<feature type="compositionally biased region" description="Polar residues" evidence="1">
    <location>
        <begin position="1093"/>
        <end position="1106"/>
    </location>
</feature>
<feature type="region of interest" description="Disordered" evidence="1">
    <location>
        <begin position="661"/>
        <end position="712"/>
    </location>
</feature>
<dbReference type="SUPFAM" id="SSF52540">
    <property type="entry name" value="P-loop containing nucleoside triphosphate hydrolases"/>
    <property type="match status" value="1"/>
</dbReference>
<dbReference type="Proteomes" id="UP001345691">
    <property type="component" value="Unassembled WGS sequence"/>
</dbReference>
<feature type="compositionally biased region" description="Basic and acidic residues" evidence="1">
    <location>
        <begin position="133"/>
        <end position="161"/>
    </location>
</feature>
<feature type="region of interest" description="Disordered" evidence="1">
    <location>
        <begin position="354"/>
        <end position="375"/>
    </location>
</feature>